<dbReference type="AlphaFoldDB" id="A0A0A9A9Z3"/>
<evidence type="ECO:0000256" key="1">
    <source>
        <dbReference type="SAM" id="MobiDB-lite"/>
    </source>
</evidence>
<feature type="region of interest" description="Disordered" evidence="1">
    <location>
        <begin position="1"/>
        <end position="38"/>
    </location>
</feature>
<sequence>MPPIYGLSSSSSNRSVEKQWSKTRMLPEISTSPSGGRR</sequence>
<protein>
    <submittedName>
        <fullName evidence="2">Uncharacterized protein</fullName>
    </submittedName>
</protein>
<feature type="compositionally biased region" description="Polar residues" evidence="1">
    <location>
        <begin position="29"/>
        <end position="38"/>
    </location>
</feature>
<reference evidence="2" key="2">
    <citation type="journal article" date="2015" name="Data Brief">
        <title>Shoot transcriptome of the giant reed, Arundo donax.</title>
        <authorList>
            <person name="Barrero R.A."/>
            <person name="Guerrero F.D."/>
            <person name="Moolhuijzen P."/>
            <person name="Goolsby J.A."/>
            <person name="Tidwell J."/>
            <person name="Bellgard S.E."/>
            <person name="Bellgard M.I."/>
        </authorList>
    </citation>
    <scope>NUCLEOTIDE SEQUENCE</scope>
    <source>
        <tissue evidence="2">Shoot tissue taken approximately 20 cm above the soil surface</tissue>
    </source>
</reference>
<organism evidence="2">
    <name type="scientific">Arundo donax</name>
    <name type="common">Giant reed</name>
    <name type="synonym">Donax arundinaceus</name>
    <dbReference type="NCBI Taxonomy" id="35708"/>
    <lineage>
        <taxon>Eukaryota</taxon>
        <taxon>Viridiplantae</taxon>
        <taxon>Streptophyta</taxon>
        <taxon>Embryophyta</taxon>
        <taxon>Tracheophyta</taxon>
        <taxon>Spermatophyta</taxon>
        <taxon>Magnoliopsida</taxon>
        <taxon>Liliopsida</taxon>
        <taxon>Poales</taxon>
        <taxon>Poaceae</taxon>
        <taxon>PACMAD clade</taxon>
        <taxon>Arundinoideae</taxon>
        <taxon>Arundineae</taxon>
        <taxon>Arundo</taxon>
    </lineage>
</organism>
<reference evidence="2" key="1">
    <citation type="submission" date="2014-09" db="EMBL/GenBank/DDBJ databases">
        <authorList>
            <person name="Magalhaes I.L.F."/>
            <person name="Oliveira U."/>
            <person name="Santos F.R."/>
            <person name="Vidigal T.H.D.A."/>
            <person name="Brescovit A.D."/>
            <person name="Santos A.J."/>
        </authorList>
    </citation>
    <scope>NUCLEOTIDE SEQUENCE</scope>
    <source>
        <tissue evidence="2">Shoot tissue taken approximately 20 cm above the soil surface</tissue>
    </source>
</reference>
<name>A0A0A9A9Z3_ARUDO</name>
<dbReference type="EMBL" id="GBRH01249989">
    <property type="protein sequence ID" value="JAD47906.1"/>
    <property type="molecule type" value="Transcribed_RNA"/>
</dbReference>
<evidence type="ECO:0000313" key="2">
    <source>
        <dbReference type="EMBL" id="JAD47906.1"/>
    </source>
</evidence>
<accession>A0A0A9A9Z3</accession>
<proteinExistence type="predicted"/>